<accession>A0A1H7LVK3</accession>
<dbReference type="EMBL" id="FNZZ01000002">
    <property type="protein sequence ID" value="SEL02971.1"/>
    <property type="molecule type" value="Genomic_DNA"/>
</dbReference>
<feature type="region of interest" description="Disordered" evidence="1">
    <location>
        <begin position="96"/>
        <end position="116"/>
    </location>
</feature>
<dbReference type="Proteomes" id="UP000199214">
    <property type="component" value="Unassembled WGS sequence"/>
</dbReference>
<sequence length="116" mass="12151">MSHLRHQIALDVGASFLPAKRQAIDAAAASFECVATLLKARQRARFAPDEAGDVVALAVEAANASFAAQDALYRVHARLAEYRAAWQIAPGAVGPDETVAPERTAPTLTLATQAAA</sequence>
<organism evidence="2 3">
    <name type="scientific">Sphingomonas palmae</name>
    <dbReference type="NCBI Taxonomy" id="1855283"/>
    <lineage>
        <taxon>Bacteria</taxon>
        <taxon>Pseudomonadati</taxon>
        <taxon>Pseudomonadota</taxon>
        <taxon>Alphaproteobacteria</taxon>
        <taxon>Sphingomonadales</taxon>
        <taxon>Sphingomonadaceae</taxon>
        <taxon>Sphingomonas</taxon>
    </lineage>
</organism>
<proteinExistence type="predicted"/>
<reference evidence="3" key="1">
    <citation type="submission" date="2016-10" db="EMBL/GenBank/DDBJ databases">
        <authorList>
            <person name="Varghese N."/>
            <person name="Submissions S."/>
        </authorList>
    </citation>
    <scope>NUCLEOTIDE SEQUENCE [LARGE SCALE GENOMIC DNA]</scope>
    <source>
        <strain evidence="3">JS21-1</strain>
    </source>
</reference>
<name>A0A1H7LVK3_9SPHN</name>
<dbReference type="AlphaFoldDB" id="A0A1H7LVK3"/>
<evidence type="ECO:0000256" key="1">
    <source>
        <dbReference type="SAM" id="MobiDB-lite"/>
    </source>
</evidence>
<protein>
    <submittedName>
        <fullName evidence="2">Uncharacterized protein</fullName>
    </submittedName>
</protein>
<gene>
    <name evidence="2" type="ORF">SAMN05216382_1324</name>
</gene>
<dbReference type="RefSeq" id="WP_093004514.1">
    <property type="nucleotide sequence ID" value="NZ_FNZZ01000002.1"/>
</dbReference>
<evidence type="ECO:0000313" key="2">
    <source>
        <dbReference type="EMBL" id="SEL02971.1"/>
    </source>
</evidence>
<evidence type="ECO:0000313" key="3">
    <source>
        <dbReference type="Proteomes" id="UP000199214"/>
    </source>
</evidence>
<feature type="compositionally biased region" description="Low complexity" evidence="1">
    <location>
        <begin position="104"/>
        <end position="116"/>
    </location>
</feature>
<dbReference type="STRING" id="1855283.SAMN05216382_1324"/>
<dbReference type="OrthoDB" id="7571920at2"/>
<keyword evidence="3" id="KW-1185">Reference proteome</keyword>